<evidence type="ECO:0000256" key="1">
    <source>
        <dbReference type="SAM" id="MobiDB-lite"/>
    </source>
</evidence>
<dbReference type="EMBL" id="PUHZ01000021">
    <property type="protein sequence ID" value="PQO44039.1"/>
    <property type="molecule type" value="Genomic_DNA"/>
</dbReference>
<sequence length="209" mass="23153">MDELFVEAFELRKAEHPHVAARAADDAGNHQEAGEVRAGVFLFRYARRSVSDQVVFADEALFAAKGRRQRLVDRMNRAADRDDFAIFQQVLPIDVADARRVAPRRPGVLQRPKAEEDDHAGDCRADQIAGPLKDLIEPIKVAANQARQQEQGQHASAQHRSGDSAKKVTTSAADVVAVVGGDHRSSPKRATLRRLQFARRRAAARRLPL</sequence>
<evidence type="ECO:0000313" key="2">
    <source>
        <dbReference type="EMBL" id="PQO44039.1"/>
    </source>
</evidence>
<dbReference type="AlphaFoldDB" id="A0A2S8GHU8"/>
<reference evidence="2 3" key="1">
    <citation type="submission" date="2018-02" db="EMBL/GenBank/DDBJ databases">
        <title>Comparative genomes isolates from brazilian mangrove.</title>
        <authorList>
            <person name="Araujo J.E."/>
            <person name="Taketani R.G."/>
            <person name="Silva M.C.P."/>
            <person name="Loureco M.V."/>
            <person name="Andreote F.D."/>
        </authorList>
    </citation>
    <scope>NUCLEOTIDE SEQUENCE [LARGE SCALE GENOMIC DNA]</scope>
    <source>
        <strain evidence="2 3">Nap-Phe MGV</strain>
    </source>
</reference>
<evidence type="ECO:0000313" key="3">
    <source>
        <dbReference type="Proteomes" id="UP000237819"/>
    </source>
</evidence>
<name>A0A2S8GHU8_9BACT</name>
<organism evidence="2 3">
    <name type="scientific">Blastopirellula marina</name>
    <dbReference type="NCBI Taxonomy" id="124"/>
    <lineage>
        <taxon>Bacteria</taxon>
        <taxon>Pseudomonadati</taxon>
        <taxon>Planctomycetota</taxon>
        <taxon>Planctomycetia</taxon>
        <taxon>Pirellulales</taxon>
        <taxon>Pirellulaceae</taxon>
        <taxon>Blastopirellula</taxon>
    </lineage>
</organism>
<proteinExistence type="predicted"/>
<accession>A0A2S8GHU8</accession>
<gene>
    <name evidence="2" type="ORF">C5Y93_21090</name>
</gene>
<feature type="region of interest" description="Disordered" evidence="1">
    <location>
        <begin position="144"/>
        <end position="170"/>
    </location>
</feature>
<feature type="compositionally biased region" description="Polar residues" evidence="1">
    <location>
        <begin position="145"/>
        <end position="159"/>
    </location>
</feature>
<comment type="caution">
    <text evidence="2">The sequence shown here is derived from an EMBL/GenBank/DDBJ whole genome shotgun (WGS) entry which is preliminary data.</text>
</comment>
<protein>
    <submittedName>
        <fullName evidence="2">Uncharacterized protein</fullName>
    </submittedName>
</protein>
<dbReference type="Proteomes" id="UP000237819">
    <property type="component" value="Unassembled WGS sequence"/>
</dbReference>